<evidence type="ECO:0000256" key="4">
    <source>
        <dbReference type="ARBA" id="ARBA00023204"/>
    </source>
</evidence>
<evidence type="ECO:0000256" key="1">
    <source>
        <dbReference type="ARBA" id="ARBA00005739"/>
    </source>
</evidence>
<dbReference type="EMBL" id="JALJOT010000012">
    <property type="protein sequence ID" value="KAK9905017.1"/>
    <property type="molecule type" value="Genomic_DNA"/>
</dbReference>
<evidence type="ECO:0008006" key="9">
    <source>
        <dbReference type="Google" id="ProtNLM"/>
    </source>
</evidence>
<protein>
    <recommendedName>
        <fullName evidence="9">ARM repeat-containing protein</fullName>
    </recommendedName>
</protein>
<gene>
    <name evidence="7" type="ORF">WJX75_007877</name>
</gene>
<dbReference type="InterPro" id="IPR016024">
    <property type="entry name" value="ARM-type_fold"/>
</dbReference>
<evidence type="ECO:0000259" key="6">
    <source>
        <dbReference type="Pfam" id="PF16507"/>
    </source>
</evidence>
<keyword evidence="8" id="KW-1185">Reference proteome</keyword>
<accession>A0ABR2YGR8</accession>
<dbReference type="Pfam" id="PF11919">
    <property type="entry name" value="PSME4_C"/>
    <property type="match status" value="1"/>
</dbReference>
<dbReference type="SUPFAM" id="SSF48371">
    <property type="entry name" value="ARM repeat"/>
    <property type="match status" value="2"/>
</dbReference>
<dbReference type="InterPro" id="IPR032430">
    <property type="entry name" value="Blm10_mid"/>
</dbReference>
<sequence length="1989" mass="214245">MVGVGAVAWENWLPPPVAKAITDEEQGRTKIIFEAIRDEWDRNKNVEPPIRSQSTLKWISILHSSGILHKGQQPTTEVADLILSTLLDIILNSPHDSAAQIRWTNVLNKLLTKIWTKISITVPWRPLYEKITAVYVDPMTSFSGASVVEGQKEHTLKLVRHVRRFFSKEAPVEIWAEFRPKMENLHSSEAMEALGWLSVLLPVTHVKEGGAHWNEWLGEWMALWGSVSHSAYWDTLWMGLISRLAKLDKNGIIDWYPHIQELFTHIQWSFQVPVGSAVAQSPIRMSLPGICRALFDSELRHSAQEGAGPRLIVMLLGRVPAKDGSGDLVMPYLQRLANLLESYFHPSNTGQWTGSLSSFLTALKKNFMLRINAEHSPRGVNEDIYLDEDGADEAADDETKDEEDGNVDIESTIEAVAGAEAPEQRAPLSKELQRSFANVILQLASKAQYSKDRHMVRAACDAIAVMAYIIPDVVLPLVYERFQLAIESVTATHQLEAAVITLSKCVRPLLLTGSLKPLNKDIGIEQLSSGEVLADAMMALLPGLDANDERKTCAVFRFYTIVLSSFMSLAADQPGFPLPTEAWLEELLALLFRMLCNLESPEARSDHGGNNTASFLLDSSSMYRPMMDLLFARLSPELRTFAIKKVGRFLATTSLPSMTAEASVLAQAAATSDAEAAAQHILEPILAQIDAELPGLQHLPSGQLSKVQEASLKWKVTILQYTVVQMRAALVPHKTRITKVLSALFAAPSKDVHMEARNLLSVTLNGLTTFKCIDQYQTSACQPQTSSAEEPMQMEAWLTPRYGDLDAAVRPPQWYVPSTAEVAFAEELLQQHFVSAAEELISLSSGTGPAGQNGMNMKNQYFSLLYRIVACLEGLQTCLPDFEPASGTRLGTSLVAAGQAGAHVGRPEHRELVAKAVLAACKSAGAQDPEILQLVLSVGSQLLLAGVTEYTASKQTAKTQADDEAALVEPALANLLRSNQEGAVWRRRRPRWLAIEKVNAHSLWRASQKSFRWWASTECTEATLDMISRTYKAVFVELLQHSVHTYKGVRDASFQAATLALKRYPCMTVSCLPFLLSGLANLPRPSADALLASLNGSVADGERALEETLATLLSRQVDSSTASDFNASAAEVAEQEALVAGVCALLSGQPFYRVSARSPTALAALTTALLGSAGHQSPKAAQIIASMFITFSVGFIRPPALSYAQLELGSVPEPIGRVVSRLLELLSSQQPQRRLHWRYELMASAILMFLLPAVDPNTAKSVAAVFLDMLVSQLQSLRSMATTAVLFLLGVKEAAPLKKGDTGAATLEAVRAVLSARPDYGGALLAQLTHSHPAGGHSEESKGAAGFVAKFMAMSMDEKAAQLISRAVEGRLLMWPDRRSNAAQDSSFMPIHAHLIRGLAEAAPAEMLASLKGPLQEALQGVQQDVDRPRTCASAEALSGLLACSATYHSPAGGVGAWSEWVRPLLVGALAAAPLEFGDLWAWAVRYAVYSLAVAHDPSLGLLLEVVSQPLPEGASSSAVMKRLKYMGECLTELTQRGLIGAAWGAAGGTLGGVIGAPGNQVSATVAGPSGGVVGGVTGVPGSAVAGVNGSSADQSVLEAVRKFQWGLLRELPSLVLQPGEAVRSQVAGVMAMFASGVLCDSVGAGVEASSGPMDTDADDSNLRAAFIDFLHSFSAGMEEGTATVLAASESTEAGVSDLEAAVALMHDPRVTRAWCGLQFVTQALRTGDGTVGPFLAPHLLAFLPSLLKLQEVPQTELQPLSAEAKAAVALLKYLPLPAGLLPRATSILSDGVRANLWPTRAAALVFAQYFWFRHIFLLSEDDRRAIQAMTVQLLADKKLEVQDLAKSTLAGLIKGLPEDAAEALREELLAKAEVMFPVRKRNRKAAAAVAGLGGGLEAPAAQKHATVLGLSAFVLASPYDVPEWLPALLLALVRAASQPAPIKTTVRKALAEFRRTHEEAALAEAKRALQPDQWDALQSVASPASYFA</sequence>
<dbReference type="InterPro" id="IPR021843">
    <property type="entry name" value="PSME4_C"/>
</dbReference>
<keyword evidence="4" id="KW-0234">DNA repair</keyword>
<proteinExistence type="inferred from homology"/>
<comment type="caution">
    <text evidence="7">The sequence shown here is derived from an EMBL/GenBank/DDBJ whole genome shotgun (WGS) entry which is preliminary data.</text>
</comment>
<evidence type="ECO:0000256" key="2">
    <source>
        <dbReference type="ARBA" id="ARBA00022737"/>
    </source>
</evidence>
<comment type="similarity">
    <text evidence="1">Belongs to the BLM10 family.</text>
</comment>
<name>A0ABR2YGR8_9CHLO</name>
<dbReference type="Proteomes" id="UP001491310">
    <property type="component" value="Unassembled WGS sequence"/>
</dbReference>
<dbReference type="PANTHER" id="PTHR32170:SF3">
    <property type="entry name" value="PROTEASOME ACTIVATOR COMPLEX SUBUNIT 4"/>
    <property type="match status" value="1"/>
</dbReference>
<dbReference type="PANTHER" id="PTHR32170">
    <property type="entry name" value="PROTEASOME ACTIVATOR COMPLEX SUBUNIT 4"/>
    <property type="match status" value="1"/>
</dbReference>
<evidence type="ECO:0000313" key="8">
    <source>
        <dbReference type="Proteomes" id="UP001491310"/>
    </source>
</evidence>
<evidence type="ECO:0000259" key="5">
    <source>
        <dbReference type="Pfam" id="PF11919"/>
    </source>
</evidence>
<evidence type="ECO:0000313" key="7">
    <source>
        <dbReference type="EMBL" id="KAK9905017.1"/>
    </source>
</evidence>
<keyword evidence="2" id="KW-0677">Repeat</keyword>
<evidence type="ECO:0000256" key="3">
    <source>
        <dbReference type="ARBA" id="ARBA00022763"/>
    </source>
</evidence>
<feature type="domain" description="Proteasome activator Blm10 middle HEAT repeats region" evidence="6">
    <location>
        <begin position="424"/>
        <end position="564"/>
    </location>
</feature>
<reference evidence="7 8" key="1">
    <citation type="journal article" date="2024" name="Nat. Commun.">
        <title>Phylogenomics reveals the evolutionary origins of lichenization in chlorophyte algae.</title>
        <authorList>
            <person name="Puginier C."/>
            <person name="Libourel C."/>
            <person name="Otte J."/>
            <person name="Skaloud P."/>
            <person name="Haon M."/>
            <person name="Grisel S."/>
            <person name="Petersen M."/>
            <person name="Berrin J.G."/>
            <person name="Delaux P.M."/>
            <person name="Dal Grande F."/>
            <person name="Keller J."/>
        </authorList>
    </citation>
    <scope>NUCLEOTIDE SEQUENCE [LARGE SCALE GENOMIC DNA]</scope>
    <source>
        <strain evidence="7 8">SAG 216-7</strain>
    </source>
</reference>
<organism evidence="7 8">
    <name type="scientific">Coccomyxa subellipsoidea</name>
    <dbReference type="NCBI Taxonomy" id="248742"/>
    <lineage>
        <taxon>Eukaryota</taxon>
        <taxon>Viridiplantae</taxon>
        <taxon>Chlorophyta</taxon>
        <taxon>core chlorophytes</taxon>
        <taxon>Trebouxiophyceae</taxon>
        <taxon>Trebouxiophyceae incertae sedis</taxon>
        <taxon>Coccomyxaceae</taxon>
        <taxon>Coccomyxa</taxon>
    </lineage>
</organism>
<dbReference type="Pfam" id="PF16507">
    <property type="entry name" value="HEAT_PSME4_mid"/>
    <property type="match status" value="3"/>
</dbReference>
<feature type="domain" description="Proteasome activator Blm10 middle HEAT repeats region" evidence="6">
    <location>
        <begin position="582"/>
        <end position="874"/>
    </location>
</feature>
<dbReference type="InterPro" id="IPR035309">
    <property type="entry name" value="PSME4"/>
</dbReference>
<feature type="domain" description="Proteasome activator Blm10 middle HEAT repeats region" evidence="6">
    <location>
        <begin position="333"/>
        <end position="388"/>
    </location>
</feature>
<keyword evidence="3" id="KW-0227">DNA damage</keyword>
<feature type="domain" description="Proteasome activator complex subunit 4 C-terminal" evidence="5">
    <location>
        <begin position="1902"/>
        <end position="1989"/>
    </location>
</feature>